<feature type="region of interest" description="Disordered" evidence="1">
    <location>
        <begin position="97"/>
        <end position="132"/>
    </location>
</feature>
<evidence type="ECO:0000313" key="3">
    <source>
        <dbReference type="Proteomes" id="UP000179233"/>
    </source>
</evidence>
<accession>A0A1G1VSA0</accession>
<dbReference type="EMBL" id="MHCJ01000003">
    <property type="protein sequence ID" value="OGY18272.1"/>
    <property type="molecule type" value="Genomic_DNA"/>
</dbReference>
<reference evidence="2 3" key="1">
    <citation type="journal article" date="2016" name="Nat. Commun.">
        <title>Thousands of microbial genomes shed light on interconnected biogeochemical processes in an aquifer system.</title>
        <authorList>
            <person name="Anantharaman K."/>
            <person name="Brown C.T."/>
            <person name="Hug L.A."/>
            <person name="Sharon I."/>
            <person name="Castelle C.J."/>
            <person name="Probst A.J."/>
            <person name="Thomas B.C."/>
            <person name="Singh A."/>
            <person name="Wilkins M.J."/>
            <person name="Karaoz U."/>
            <person name="Brodie E.L."/>
            <person name="Williams K.H."/>
            <person name="Hubbard S.S."/>
            <person name="Banfield J.F."/>
        </authorList>
    </citation>
    <scope>NUCLEOTIDE SEQUENCE [LARGE SCALE GENOMIC DNA]</scope>
</reference>
<dbReference type="AlphaFoldDB" id="A0A1G1VSA0"/>
<sequence length="132" mass="15469">MTKYQKIFKEMLKKHQELFKSFEEVHAQYALDPDMWQEQFNTEGEAVLEVIRDYEDRLCSRSQGSGYASFTPKLAEKFREAVSDRFPMIDRVGIKKAAVNGPPQVPSKERNNPDNKPQKQEEELEIPKIRFS</sequence>
<proteinExistence type="predicted"/>
<comment type="caution">
    <text evidence="2">The sequence shown here is derived from an EMBL/GenBank/DDBJ whole genome shotgun (WGS) entry which is preliminary data.</text>
</comment>
<protein>
    <submittedName>
        <fullName evidence="2">Uncharacterized protein</fullName>
    </submittedName>
</protein>
<organism evidence="2 3">
    <name type="scientific">Candidatus Chisholmbacteria bacterium RIFCSPHIGHO2_01_FULL_52_32</name>
    <dbReference type="NCBI Taxonomy" id="1797591"/>
    <lineage>
        <taxon>Bacteria</taxon>
        <taxon>Candidatus Chisholmiibacteriota</taxon>
    </lineage>
</organism>
<evidence type="ECO:0000256" key="1">
    <source>
        <dbReference type="SAM" id="MobiDB-lite"/>
    </source>
</evidence>
<gene>
    <name evidence="2" type="ORF">A2786_02000</name>
</gene>
<name>A0A1G1VSA0_9BACT</name>
<dbReference type="Proteomes" id="UP000179233">
    <property type="component" value="Unassembled WGS sequence"/>
</dbReference>
<feature type="compositionally biased region" description="Basic and acidic residues" evidence="1">
    <location>
        <begin position="107"/>
        <end position="132"/>
    </location>
</feature>
<evidence type="ECO:0000313" key="2">
    <source>
        <dbReference type="EMBL" id="OGY18272.1"/>
    </source>
</evidence>